<organism evidence="2 3">
    <name type="scientific">Elysia marginata</name>
    <dbReference type="NCBI Taxonomy" id="1093978"/>
    <lineage>
        <taxon>Eukaryota</taxon>
        <taxon>Metazoa</taxon>
        <taxon>Spiralia</taxon>
        <taxon>Lophotrochozoa</taxon>
        <taxon>Mollusca</taxon>
        <taxon>Gastropoda</taxon>
        <taxon>Heterobranchia</taxon>
        <taxon>Euthyneura</taxon>
        <taxon>Panpulmonata</taxon>
        <taxon>Sacoglossa</taxon>
        <taxon>Placobranchoidea</taxon>
        <taxon>Plakobranchidae</taxon>
        <taxon>Elysia</taxon>
    </lineage>
</organism>
<sequence>MLEEKNRRYRAYLNEKSPSRKAALDNNRNTVKRKLREMQNTWLSQKADEIQSYADRNDTKWFYDAAVTHQRRRHQKTSPCEQQPRPGYTSTLPEVEKAIGQLSRGKALGADGILADVYKHGGPQTRKKLTELFHTMWVQRAVP</sequence>
<evidence type="ECO:0008006" key="4">
    <source>
        <dbReference type="Google" id="ProtNLM"/>
    </source>
</evidence>
<evidence type="ECO:0000313" key="3">
    <source>
        <dbReference type="Proteomes" id="UP000762676"/>
    </source>
</evidence>
<protein>
    <recommendedName>
        <fullName evidence="4">Reverse transcriptase domain-containing protein</fullName>
    </recommendedName>
</protein>
<name>A0AAV4IY79_9GAST</name>
<dbReference type="Proteomes" id="UP000762676">
    <property type="component" value="Unassembled WGS sequence"/>
</dbReference>
<keyword evidence="3" id="KW-1185">Reference proteome</keyword>
<accession>A0AAV4IY79</accession>
<evidence type="ECO:0000256" key="1">
    <source>
        <dbReference type="SAM" id="MobiDB-lite"/>
    </source>
</evidence>
<proteinExistence type="predicted"/>
<feature type="region of interest" description="Disordered" evidence="1">
    <location>
        <begin position="70"/>
        <end position="90"/>
    </location>
</feature>
<comment type="caution">
    <text evidence="2">The sequence shown here is derived from an EMBL/GenBank/DDBJ whole genome shotgun (WGS) entry which is preliminary data.</text>
</comment>
<reference evidence="2 3" key="1">
    <citation type="journal article" date="2021" name="Elife">
        <title>Chloroplast acquisition without the gene transfer in kleptoplastic sea slugs, Plakobranchus ocellatus.</title>
        <authorList>
            <person name="Maeda T."/>
            <person name="Takahashi S."/>
            <person name="Yoshida T."/>
            <person name="Shimamura S."/>
            <person name="Takaki Y."/>
            <person name="Nagai Y."/>
            <person name="Toyoda A."/>
            <person name="Suzuki Y."/>
            <person name="Arimoto A."/>
            <person name="Ishii H."/>
            <person name="Satoh N."/>
            <person name="Nishiyama T."/>
            <person name="Hasebe M."/>
            <person name="Maruyama T."/>
            <person name="Minagawa J."/>
            <person name="Obokata J."/>
            <person name="Shigenobu S."/>
        </authorList>
    </citation>
    <scope>NUCLEOTIDE SEQUENCE [LARGE SCALE GENOMIC DNA]</scope>
</reference>
<evidence type="ECO:0000313" key="2">
    <source>
        <dbReference type="EMBL" id="GFS15090.1"/>
    </source>
</evidence>
<gene>
    <name evidence="2" type="ORF">ElyMa_006762900</name>
</gene>
<dbReference type="EMBL" id="BMAT01013544">
    <property type="protein sequence ID" value="GFS15090.1"/>
    <property type="molecule type" value="Genomic_DNA"/>
</dbReference>
<dbReference type="AlphaFoldDB" id="A0AAV4IY79"/>